<organism evidence="1 3">
    <name type="scientific">Cupriavidus taiwanensis</name>
    <dbReference type="NCBI Taxonomy" id="164546"/>
    <lineage>
        <taxon>Bacteria</taxon>
        <taxon>Pseudomonadati</taxon>
        <taxon>Pseudomonadota</taxon>
        <taxon>Betaproteobacteria</taxon>
        <taxon>Burkholderiales</taxon>
        <taxon>Burkholderiaceae</taxon>
        <taxon>Cupriavidus</taxon>
    </lineage>
</organism>
<name>A0A375EBS9_9BURK</name>
<gene>
    <name evidence="2" type="ORF">CBM2612_P0130</name>
    <name evidence="1" type="ORF">CBM2613_P30021</name>
</gene>
<dbReference type="EMBL" id="LT984809">
    <property type="protein sequence ID" value="SPD48785.1"/>
    <property type="molecule type" value="Genomic_DNA"/>
</dbReference>
<geneLocation type="plasmid" evidence="3">
    <name>cbm2613_p</name>
</geneLocation>
<accession>A0A375EBS9</accession>
<evidence type="ECO:0000313" key="3">
    <source>
        <dbReference type="Proteomes" id="UP000256952"/>
    </source>
</evidence>
<dbReference type="EMBL" id="LT976981">
    <property type="protein sequence ID" value="SOZ74508.1"/>
    <property type="molecule type" value="Genomic_DNA"/>
</dbReference>
<protein>
    <submittedName>
        <fullName evidence="1">Uncharacterized protein</fullName>
    </submittedName>
</protein>
<sequence>MAMLSRYYAIVHGAHRHTLRKVESLAHSALLRINYQHITFRPNGNIWALCLARRATGAG</sequence>
<evidence type="ECO:0000313" key="2">
    <source>
        <dbReference type="EMBL" id="SPD48785.1"/>
    </source>
</evidence>
<dbReference type="Proteomes" id="UP000256952">
    <property type="component" value="Plasmid CBM2613_p"/>
</dbReference>
<keyword evidence="1" id="KW-0614">Plasmid</keyword>
<reference evidence="1" key="2">
    <citation type="submission" date="2018-01" db="EMBL/GenBank/DDBJ databases">
        <authorList>
            <person name="Clerissi C."/>
        </authorList>
    </citation>
    <scope>NUCLEOTIDE SEQUENCE</scope>
    <source>
        <strain evidence="1">Cupriavidus taiwanensis STM 8556</strain>
        <plasmid evidence="1">CBM2613_p</plasmid>
    </source>
</reference>
<geneLocation type="plasmid" evidence="1">
    <name>CBM2613_p</name>
</geneLocation>
<dbReference type="AlphaFoldDB" id="A0A375EBS9"/>
<reference evidence="2 3" key="1">
    <citation type="submission" date="2018-01" db="EMBL/GenBank/DDBJ databases">
        <authorList>
            <person name="Gaut B.S."/>
            <person name="Morton B.R."/>
            <person name="Clegg M.T."/>
            <person name="Duvall M.R."/>
        </authorList>
    </citation>
    <scope>NUCLEOTIDE SEQUENCE [LARGE SCALE GENOMIC DNA]</scope>
    <source>
        <strain evidence="2">Cupriavidus taiwanensis STM 8555</strain>
        <plasmid evidence="2">I</plasmid>
        <plasmid evidence="3">Plasmid cbm2613_p</plasmid>
    </source>
</reference>
<proteinExistence type="predicted"/>
<evidence type="ECO:0000313" key="1">
    <source>
        <dbReference type="EMBL" id="SOZ74508.1"/>
    </source>
</evidence>
<geneLocation type="plasmid" evidence="2">
    <name>I</name>
</geneLocation>